<dbReference type="CDD" id="cd00609">
    <property type="entry name" value="AAT_like"/>
    <property type="match status" value="1"/>
</dbReference>
<feature type="domain" description="Aminotransferase class I/classII large" evidence="5">
    <location>
        <begin position="31"/>
        <end position="370"/>
    </location>
</feature>
<dbReference type="InterPro" id="IPR015424">
    <property type="entry name" value="PyrdxlP-dep_Trfase"/>
</dbReference>
<organism evidence="6">
    <name type="scientific">Desulfobacca acetoxidans</name>
    <dbReference type="NCBI Taxonomy" id="60893"/>
    <lineage>
        <taxon>Bacteria</taxon>
        <taxon>Pseudomonadati</taxon>
        <taxon>Thermodesulfobacteriota</taxon>
        <taxon>Desulfobaccia</taxon>
        <taxon>Desulfobaccales</taxon>
        <taxon>Desulfobaccaceae</taxon>
        <taxon>Desulfobacca</taxon>
    </lineage>
</organism>
<comment type="similarity">
    <text evidence="4">Belongs to the class-I pyridoxal-phosphate-dependent aminotransferase family.</text>
</comment>
<comment type="caution">
    <text evidence="6">The sequence shown here is derived from an EMBL/GenBank/DDBJ whole genome shotgun (WGS) entry which is preliminary data.</text>
</comment>
<dbReference type="InterPro" id="IPR015421">
    <property type="entry name" value="PyrdxlP-dep_Trfase_major"/>
</dbReference>
<dbReference type="InterPro" id="IPR004838">
    <property type="entry name" value="NHTrfase_class1_PyrdxlP-BS"/>
</dbReference>
<dbReference type="SUPFAM" id="SSF53383">
    <property type="entry name" value="PLP-dependent transferases"/>
    <property type="match status" value="1"/>
</dbReference>
<dbReference type="InterPro" id="IPR050881">
    <property type="entry name" value="LL-DAP_aminotransferase"/>
</dbReference>
<dbReference type="PANTHER" id="PTHR42832">
    <property type="entry name" value="AMINO ACID AMINOTRANSFERASE"/>
    <property type="match status" value="1"/>
</dbReference>
<evidence type="ECO:0000259" key="5">
    <source>
        <dbReference type="Pfam" id="PF00155"/>
    </source>
</evidence>
<protein>
    <recommendedName>
        <fullName evidence="4">Aminotransferase</fullName>
        <ecNumber evidence="4">2.6.1.-</ecNumber>
    </recommendedName>
</protein>
<dbReference type="GO" id="GO:0008483">
    <property type="term" value="F:transaminase activity"/>
    <property type="evidence" value="ECO:0007669"/>
    <property type="project" value="UniProtKB-KW"/>
</dbReference>
<dbReference type="PANTHER" id="PTHR42832:SF1">
    <property type="entry name" value="GLUTAMATE-PYRUVATE AMINOTRANSFERASE ALAC"/>
    <property type="match status" value="1"/>
</dbReference>
<dbReference type="Pfam" id="PF00155">
    <property type="entry name" value="Aminotran_1_2"/>
    <property type="match status" value="1"/>
</dbReference>
<dbReference type="AlphaFoldDB" id="A0A7V6A670"/>
<reference evidence="6" key="1">
    <citation type="journal article" date="2020" name="mSystems">
        <title>Genome- and Community-Level Interaction Insights into Carbon Utilization and Element Cycling Functions of Hydrothermarchaeota in Hydrothermal Sediment.</title>
        <authorList>
            <person name="Zhou Z."/>
            <person name="Liu Y."/>
            <person name="Xu W."/>
            <person name="Pan J."/>
            <person name="Luo Z.H."/>
            <person name="Li M."/>
        </authorList>
    </citation>
    <scope>NUCLEOTIDE SEQUENCE [LARGE SCALE GENOMIC DNA]</scope>
    <source>
        <strain evidence="6">SpSt-767</strain>
    </source>
</reference>
<dbReference type="EC" id="2.6.1.-" evidence="4"/>
<dbReference type="GO" id="GO:0030170">
    <property type="term" value="F:pyridoxal phosphate binding"/>
    <property type="evidence" value="ECO:0007669"/>
    <property type="project" value="InterPro"/>
</dbReference>
<gene>
    <name evidence="6" type="ORF">ENV52_14405</name>
</gene>
<name>A0A7V6A670_9BACT</name>
<evidence type="ECO:0000256" key="2">
    <source>
        <dbReference type="ARBA" id="ARBA00022576"/>
    </source>
</evidence>
<evidence type="ECO:0000256" key="4">
    <source>
        <dbReference type="RuleBase" id="RU000481"/>
    </source>
</evidence>
<dbReference type="Gene3D" id="3.90.1150.10">
    <property type="entry name" value="Aspartate Aminotransferase, domain 1"/>
    <property type="match status" value="1"/>
</dbReference>
<keyword evidence="3 4" id="KW-0808">Transferase</keyword>
<evidence type="ECO:0000313" key="6">
    <source>
        <dbReference type="EMBL" id="HHS30880.1"/>
    </source>
</evidence>
<keyword evidence="2 4" id="KW-0032">Aminotransferase</keyword>
<evidence type="ECO:0000256" key="1">
    <source>
        <dbReference type="ARBA" id="ARBA00001933"/>
    </source>
</evidence>
<dbReference type="PROSITE" id="PS00105">
    <property type="entry name" value="AA_TRANSFER_CLASS_1"/>
    <property type="match status" value="1"/>
</dbReference>
<dbReference type="Gene3D" id="3.40.640.10">
    <property type="entry name" value="Type I PLP-dependent aspartate aminotransferase-like (Major domain)"/>
    <property type="match status" value="1"/>
</dbReference>
<accession>A0A7V6A670</accession>
<evidence type="ECO:0000256" key="3">
    <source>
        <dbReference type="ARBA" id="ARBA00022679"/>
    </source>
</evidence>
<comment type="cofactor">
    <cofactor evidence="1 4">
        <name>pyridoxal 5'-phosphate</name>
        <dbReference type="ChEBI" id="CHEBI:597326"/>
    </cofactor>
</comment>
<dbReference type="EMBL" id="DTGR01000220">
    <property type="protein sequence ID" value="HHS30880.1"/>
    <property type="molecule type" value="Genomic_DNA"/>
</dbReference>
<dbReference type="InterPro" id="IPR015422">
    <property type="entry name" value="PyrdxlP-dep_Trfase_small"/>
</dbReference>
<dbReference type="InterPro" id="IPR004839">
    <property type="entry name" value="Aminotransferase_I/II_large"/>
</dbReference>
<sequence>MEEFPRMKRLPPYVFATVNALKMEARRRGEDIIDLGMGNPDLPTPPHIVAKLIEAASKGTNHRYSASKGITKLRVAISDWYKRRYDVNIDPETEAIATIGAKEGLSHLVLATVMPGDVVLVPNPTYPIHAASVVISGGQLVSIPLAHDRDFFEDLVQITELIRPRPKMLILSFPHNPTTMCVEVDFFERIVEFAKRHDIFVVHDFAYADLVFDDYQAPSFLQVPGAKDVGVELFSLSKSYSMPGWRMGFVCGNKRLVHALTRIKSYLDYGVFQPIQIASIIALNGPYDCVQEIVATYKERRDALCRGLNNIPWRVEPPRGTMFVWAKIPGKFRRHMKSFLFSALCIREARAAVSPGRGFGEWGDDYVRFALVENVHRTNQAIRGFRKMLKMPEEEIIQRAREMEKEFANELAMFATER</sequence>
<proteinExistence type="inferred from homology"/>